<feature type="domain" description="UDP N-acetylglucosamine O-acyltransferase C-terminal" evidence="8">
    <location>
        <begin position="176"/>
        <end position="262"/>
    </location>
</feature>
<evidence type="ECO:0000256" key="4">
    <source>
        <dbReference type="ARBA" id="ARBA00022679"/>
    </source>
</evidence>
<dbReference type="PANTHER" id="PTHR43480:SF1">
    <property type="entry name" value="ACYL-[ACYL-CARRIER-PROTEIN]--UDP-N-ACETYLGLUCOSAMINE O-ACYLTRANSFERASE, MITOCHONDRIAL-RELATED"/>
    <property type="match status" value="1"/>
</dbReference>
<accession>A0ABV4TZM7</accession>
<dbReference type="NCBIfam" id="NF003657">
    <property type="entry name" value="PRK05289.1"/>
    <property type="match status" value="1"/>
</dbReference>
<protein>
    <submittedName>
        <fullName evidence="9">Acyl-ACP--UDP-N-acetylglucosamine O-acyltransferase</fullName>
        <ecNumber evidence="9">2.3.1.129</ecNumber>
    </submittedName>
</protein>
<dbReference type="InterPro" id="IPR011004">
    <property type="entry name" value="Trimer_LpxA-like_sf"/>
</dbReference>
<keyword evidence="10" id="KW-1185">Reference proteome</keyword>
<keyword evidence="4 9" id="KW-0808">Transferase</keyword>
<proteinExistence type="predicted"/>
<evidence type="ECO:0000256" key="3">
    <source>
        <dbReference type="ARBA" id="ARBA00022556"/>
    </source>
</evidence>
<name>A0ABV4TZM7_9BACT</name>
<dbReference type="EMBL" id="JBGUBD010000001">
    <property type="protein sequence ID" value="MFA9476721.1"/>
    <property type="molecule type" value="Genomic_DNA"/>
</dbReference>
<dbReference type="InterPro" id="IPR037157">
    <property type="entry name" value="Acetyltransf_C_sf"/>
</dbReference>
<dbReference type="PROSITE" id="PS00101">
    <property type="entry name" value="HEXAPEP_TRANSFERASES"/>
    <property type="match status" value="1"/>
</dbReference>
<dbReference type="Pfam" id="PF00132">
    <property type="entry name" value="Hexapep"/>
    <property type="match status" value="2"/>
</dbReference>
<keyword evidence="3" id="KW-0441">Lipid A biosynthesis</keyword>
<sequence>MPKIHPLAVIEPGAKLADDVEVGPFCHVGPKVKIGAGTRLISNVSIYGRTTIGSHNTLWPHVVLGGDPQDLKFKGEDSQLIIGDHNDLREGVTIHKGTAADHNITRVGDHNLIMAYVHVGHDCVLGSHLVIANAVQLAGHILIEDHAVIGGATAIHHWVAIRQYAFVAGMTRIVQDVPPFMIVEGMPARVRKVNTVLLKRHHFPQPQINALKEAHRLLFGGVDEENHVGNMTRNLETLEAKVGNDWALRALLEAVRESTRGIFGRHREAFRQDNRYTNPVR</sequence>
<keyword evidence="2" id="KW-0444">Lipid biosynthesis</keyword>
<dbReference type="Pfam" id="PF13720">
    <property type="entry name" value="Acetyltransf_11"/>
    <property type="match status" value="1"/>
</dbReference>
<dbReference type="InterPro" id="IPR010137">
    <property type="entry name" value="Lipid_A_LpxA"/>
</dbReference>
<evidence type="ECO:0000256" key="1">
    <source>
        <dbReference type="ARBA" id="ARBA00022490"/>
    </source>
</evidence>
<reference evidence="9 10" key="1">
    <citation type="submission" date="2024-08" db="EMBL/GenBank/DDBJ databases">
        <title>Whole-genome sequencing of halo(alkali)philic microorganisms from hypersaline lakes.</title>
        <authorList>
            <person name="Sorokin D.Y."/>
            <person name="Merkel A.Y."/>
            <person name="Messina E."/>
            <person name="Yakimov M."/>
        </authorList>
    </citation>
    <scope>NUCLEOTIDE SEQUENCE [LARGE SCALE GENOMIC DNA]</scope>
    <source>
        <strain evidence="9 10">AB-hyl4</strain>
    </source>
</reference>
<dbReference type="InterPro" id="IPR029098">
    <property type="entry name" value="Acetyltransf_C"/>
</dbReference>
<evidence type="ECO:0000313" key="9">
    <source>
        <dbReference type="EMBL" id="MFA9476721.1"/>
    </source>
</evidence>
<comment type="caution">
    <text evidence="9">The sequence shown here is derived from an EMBL/GenBank/DDBJ whole genome shotgun (WGS) entry which is preliminary data.</text>
</comment>
<dbReference type="RefSeq" id="WP_425343650.1">
    <property type="nucleotide sequence ID" value="NZ_JBGUBD010000001.1"/>
</dbReference>
<evidence type="ECO:0000256" key="7">
    <source>
        <dbReference type="ARBA" id="ARBA00023315"/>
    </source>
</evidence>
<evidence type="ECO:0000256" key="5">
    <source>
        <dbReference type="ARBA" id="ARBA00022737"/>
    </source>
</evidence>
<dbReference type="GO" id="GO:0008780">
    <property type="term" value="F:acyl-[acyl-carrier-protein]-UDP-N-acetylglucosamine O-acyltransferase activity"/>
    <property type="evidence" value="ECO:0007669"/>
    <property type="project" value="UniProtKB-EC"/>
</dbReference>
<dbReference type="SUPFAM" id="SSF51161">
    <property type="entry name" value="Trimeric LpxA-like enzymes"/>
    <property type="match status" value="1"/>
</dbReference>
<dbReference type="Gene3D" id="2.160.10.10">
    <property type="entry name" value="Hexapeptide repeat proteins"/>
    <property type="match status" value="1"/>
</dbReference>
<dbReference type="PANTHER" id="PTHR43480">
    <property type="entry name" value="ACYL-[ACYL-CARRIER-PROTEIN]--UDP-N-ACETYLGLUCOSAMINE O-ACYLTRANSFERASE"/>
    <property type="match status" value="1"/>
</dbReference>
<gene>
    <name evidence="9" type="primary">lpxA</name>
    <name evidence="9" type="ORF">ACERK3_00300</name>
</gene>
<keyword evidence="6" id="KW-0443">Lipid metabolism</keyword>
<dbReference type="CDD" id="cd03351">
    <property type="entry name" value="LbH_UDP-GlcNAc_AT"/>
    <property type="match status" value="1"/>
</dbReference>
<dbReference type="NCBIfam" id="TIGR01852">
    <property type="entry name" value="lipid_A_lpxA"/>
    <property type="match status" value="1"/>
</dbReference>
<dbReference type="PIRSF" id="PIRSF000456">
    <property type="entry name" value="UDP-GlcNAc_acltr"/>
    <property type="match status" value="1"/>
</dbReference>
<evidence type="ECO:0000256" key="2">
    <source>
        <dbReference type="ARBA" id="ARBA00022516"/>
    </source>
</evidence>
<evidence type="ECO:0000313" key="10">
    <source>
        <dbReference type="Proteomes" id="UP001575105"/>
    </source>
</evidence>
<evidence type="ECO:0000256" key="6">
    <source>
        <dbReference type="ARBA" id="ARBA00023098"/>
    </source>
</evidence>
<keyword evidence="1" id="KW-0963">Cytoplasm</keyword>
<evidence type="ECO:0000259" key="8">
    <source>
        <dbReference type="Pfam" id="PF13720"/>
    </source>
</evidence>
<keyword evidence="5" id="KW-0677">Repeat</keyword>
<dbReference type="Proteomes" id="UP001575105">
    <property type="component" value="Unassembled WGS sequence"/>
</dbReference>
<dbReference type="InterPro" id="IPR001451">
    <property type="entry name" value="Hexapep"/>
</dbReference>
<organism evidence="9 10">
    <name type="scientific">Natronomicrosphaera hydrolytica</name>
    <dbReference type="NCBI Taxonomy" id="3242702"/>
    <lineage>
        <taxon>Bacteria</taxon>
        <taxon>Pseudomonadati</taxon>
        <taxon>Planctomycetota</taxon>
        <taxon>Phycisphaerae</taxon>
        <taxon>Phycisphaerales</taxon>
        <taxon>Phycisphaeraceae</taxon>
        <taxon>Natronomicrosphaera</taxon>
    </lineage>
</organism>
<dbReference type="InterPro" id="IPR018357">
    <property type="entry name" value="Hexapep_transf_CS"/>
</dbReference>
<dbReference type="EC" id="2.3.1.129" evidence="9"/>
<keyword evidence="7 9" id="KW-0012">Acyltransferase</keyword>
<dbReference type="Gene3D" id="1.20.1180.10">
    <property type="entry name" value="Udp N-acetylglucosamine O-acyltransferase, C-terminal domain"/>
    <property type="match status" value="1"/>
</dbReference>